<name>A0A545T6R1_9GAMM</name>
<dbReference type="Proteomes" id="UP000317839">
    <property type="component" value="Unassembled WGS sequence"/>
</dbReference>
<dbReference type="EMBL" id="VIKR01000004">
    <property type="protein sequence ID" value="TQV72917.1"/>
    <property type="molecule type" value="Genomic_DNA"/>
</dbReference>
<comment type="caution">
    <text evidence="1">The sequence shown here is derived from an EMBL/GenBank/DDBJ whole genome shotgun (WGS) entry which is preliminary data.</text>
</comment>
<accession>A0A545T6R1</accession>
<evidence type="ECO:0000313" key="2">
    <source>
        <dbReference type="Proteomes" id="UP000317839"/>
    </source>
</evidence>
<evidence type="ECO:0000313" key="1">
    <source>
        <dbReference type="EMBL" id="TQV72917.1"/>
    </source>
</evidence>
<organism evidence="1 2">
    <name type="scientific">Aliikangiella marina</name>
    <dbReference type="NCBI Taxonomy" id="1712262"/>
    <lineage>
        <taxon>Bacteria</taxon>
        <taxon>Pseudomonadati</taxon>
        <taxon>Pseudomonadota</taxon>
        <taxon>Gammaproteobacteria</taxon>
        <taxon>Oceanospirillales</taxon>
        <taxon>Pleioneaceae</taxon>
        <taxon>Aliikangiella</taxon>
    </lineage>
</organism>
<dbReference type="RefSeq" id="WP_142943056.1">
    <property type="nucleotide sequence ID" value="NZ_VIKR01000004.1"/>
</dbReference>
<protein>
    <submittedName>
        <fullName evidence="1">Uncharacterized protein</fullName>
    </submittedName>
</protein>
<dbReference type="AlphaFoldDB" id="A0A545T6R1"/>
<reference evidence="1 2" key="1">
    <citation type="submission" date="2019-06" db="EMBL/GenBank/DDBJ databases">
        <title>Draft genome of Aliikangiella marina GYP-15.</title>
        <authorList>
            <person name="Wang G."/>
        </authorList>
    </citation>
    <scope>NUCLEOTIDE SEQUENCE [LARGE SCALE GENOMIC DNA]</scope>
    <source>
        <strain evidence="1 2">GYP-15</strain>
    </source>
</reference>
<proteinExistence type="predicted"/>
<gene>
    <name evidence="1" type="ORF">FLL45_15745</name>
</gene>
<sequence>MDTASAIDKTLNNLLRGLAHNSGETIYQSHRALFEIGESALPAIEKQLMSYKWNGNKVGIEISILTGLLGLIHDIDEKRVNKVGAKIREKGCSKIVDGRIDSILKFTLDEFNSFRIRNVDIYQSNELTDTKRIKRKMTKWLSSVPEEDLEEIERLYLIPEQNVDYRGTYMPILCSVMVEWDITTARLNPLSYFLLLRIEKTLYHEIGHHAYKHPLSEGEDPEKEKEADHYTAKLLVKNHPMLKRIIRIVRFLLGKRTNGNAE</sequence>
<keyword evidence="2" id="KW-1185">Reference proteome</keyword>